<gene>
    <name evidence="10" type="ORF">ADUPG1_000927</name>
</gene>
<feature type="domain" description="OmpA-like" evidence="9">
    <location>
        <begin position="70"/>
        <end position="189"/>
    </location>
</feature>
<evidence type="ECO:0000256" key="5">
    <source>
        <dbReference type="ARBA" id="ARBA00022989"/>
    </source>
</evidence>
<proteinExistence type="inferred from homology"/>
<dbReference type="CDD" id="cd07185">
    <property type="entry name" value="OmpA_C-like"/>
    <property type="match status" value="1"/>
</dbReference>
<reference evidence="10" key="1">
    <citation type="submission" date="2022-03" db="EMBL/GenBank/DDBJ databases">
        <title>Draft genome sequence of Aduncisulcus paluster, a free-living microaerophilic Fornicata.</title>
        <authorList>
            <person name="Yuyama I."/>
            <person name="Kume K."/>
            <person name="Tamura T."/>
            <person name="Inagaki Y."/>
            <person name="Hashimoto T."/>
        </authorList>
    </citation>
    <scope>NUCLEOTIDE SEQUENCE</scope>
    <source>
        <strain evidence="10">NY0171</strain>
    </source>
</reference>
<accession>A0ABQ5KAJ0</accession>
<keyword evidence="5" id="KW-1133">Transmembrane helix</keyword>
<dbReference type="Gene3D" id="3.30.1330.60">
    <property type="entry name" value="OmpA-like domain"/>
    <property type="match status" value="1"/>
</dbReference>
<dbReference type="PROSITE" id="PS51123">
    <property type="entry name" value="OMPA_2"/>
    <property type="match status" value="1"/>
</dbReference>
<feature type="chain" id="PRO_5045867066" evidence="8">
    <location>
        <begin position="21"/>
        <end position="189"/>
    </location>
</feature>
<evidence type="ECO:0000313" key="11">
    <source>
        <dbReference type="Proteomes" id="UP001057375"/>
    </source>
</evidence>
<evidence type="ECO:0000259" key="9">
    <source>
        <dbReference type="PROSITE" id="PS51123"/>
    </source>
</evidence>
<dbReference type="SUPFAM" id="SSF103088">
    <property type="entry name" value="OmpA-like"/>
    <property type="match status" value="1"/>
</dbReference>
<sequence length="189" mass="20732">MMTLLLCFFVLLLAIADVDQKKYKDVSDSLASAMGVDVPPKGANDTYEGAPVARRVISDQQRNIFEMQLEMARLVGRESDALKIKMRPDSADLTSGAERVLAKIAPTLAKSPYQVVVEGHSDNIPMHSKQFPSNWELSSARASAVARYLLDHGFSKARIKVLGMADTAPAYPNEDDNGNAIPANQKRNR</sequence>
<dbReference type="Pfam" id="PF13677">
    <property type="entry name" value="MotB_plug"/>
    <property type="match status" value="1"/>
</dbReference>
<evidence type="ECO:0000256" key="2">
    <source>
        <dbReference type="ARBA" id="ARBA00008914"/>
    </source>
</evidence>
<evidence type="ECO:0000256" key="3">
    <source>
        <dbReference type="ARBA" id="ARBA00022475"/>
    </source>
</evidence>
<evidence type="ECO:0000256" key="7">
    <source>
        <dbReference type="SAM" id="MobiDB-lite"/>
    </source>
</evidence>
<dbReference type="InterPro" id="IPR025713">
    <property type="entry name" value="MotB-like_N_dom"/>
</dbReference>
<dbReference type="EMBL" id="BQXS01000529">
    <property type="protein sequence ID" value="GKT28897.1"/>
    <property type="molecule type" value="Genomic_DNA"/>
</dbReference>
<dbReference type="PANTHER" id="PTHR30329:SF21">
    <property type="entry name" value="LIPOPROTEIN YIAD-RELATED"/>
    <property type="match status" value="1"/>
</dbReference>
<comment type="subcellular location">
    <subcellularLocation>
        <location evidence="1">Cell membrane</location>
        <topology evidence="1">Single-pass membrane protein</topology>
    </subcellularLocation>
</comment>
<evidence type="ECO:0000256" key="8">
    <source>
        <dbReference type="SAM" id="SignalP"/>
    </source>
</evidence>
<evidence type="ECO:0000256" key="1">
    <source>
        <dbReference type="ARBA" id="ARBA00004162"/>
    </source>
</evidence>
<evidence type="ECO:0000256" key="6">
    <source>
        <dbReference type="ARBA" id="ARBA00023136"/>
    </source>
</evidence>
<organism evidence="10 11">
    <name type="scientific">Aduncisulcus paluster</name>
    <dbReference type="NCBI Taxonomy" id="2918883"/>
    <lineage>
        <taxon>Eukaryota</taxon>
        <taxon>Metamonada</taxon>
        <taxon>Carpediemonas-like organisms</taxon>
        <taxon>Aduncisulcus</taxon>
    </lineage>
</organism>
<dbReference type="Pfam" id="PF00691">
    <property type="entry name" value="OmpA"/>
    <property type="match status" value="1"/>
</dbReference>
<dbReference type="Proteomes" id="UP001057375">
    <property type="component" value="Unassembled WGS sequence"/>
</dbReference>
<feature type="region of interest" description="Disordered" evidence="7">
    <location>
        <begin position="168"/>
        <end position="189"/>
    </location>
</feature>
<comment type="similarity">
    <text evidence="2">Belongs to the MotB family.</text>
</comment>
<name>A0ABQ5KAJ0_9EUKA</name>
<feature type="non-terminal residue" evidence="10">
    <location>
        <position position="189"/>
    </location>
</feature>
<feature type="non-terminal residue" evidence="10">
    <location>
        <position position="1"/>
    </location>
</feature>
<evidence type="ECO:0000313" key="10">
    <source>
        <dbReference type="EMBL" id="GKT28897.1"/>
    </source>
</evidence>
<keyword evidence="4" id="KW-0812">Transmembrane</keyword>
<keyword evidence="8" id="KW-0732">Signal</keyword>
<dbReference type="PANTHER" id="PTHR30329">
    <property type="entry name" value="STATOR ELEMENT OF FLAGELLAR MOTOR COMPLEX"/>
    <property type="match status" value="1"/>
</dbReference>
<protein>
    <submittedName>
        <fullName evidence="10">OmpA family protein</fullName>
    </submittedName>
</protein>
<dbReference type="InterPro" id="IPR006665">
    <property type="entry name" value="OmpA-like"/>
</dbReference>
<keyword evidence="3" id="KW-1003">Cell membrane</keyword>
<dbReference type="InterPro" id="IPR050330">
    <property type="entry name" value="Bact_OuterMem_StrucFunc"/>
</dbReference>
<keyword evidence="6" id="KW-0472">Membrane</keyword>
<dbReference type="InterPro" id="IPR036737">
    <property type="entry name" value="OmpA-like_sf"/>
</dbReference>
<evidence type="ECO:0000256" key="4">
    <source>
        <dbReference type="ARBA" id="ARBA00022692"/>
    </source>
</evidence>
<keyword evidence="11" id="KW-1185">Reference proteome</keyword>
<feature type="signal peptide" evidence="8">
    <location>
        <begin position="1"/>
        <end position="20"/>
    </location>
</feature>
<comment type="caution">
    <text evidence="10">The sequence shown here is derived from an EMBL/GenBank/DDBJ whole genome shotgun (WGS) entry which is preliminary data.</text>
</comment>